<gene>
    <name evidence="7" type="ORF">PIB30_057313</name>
</gene>
<dbReference type="InterPro" id="IPR001841">
    <property type="entry name" value="Znf_RING"/>
</dbReference>
<feature type="region of interest" description="Disordered" evidence="5">
    <location>
        <begin position="1255"/>
        <end position="1279"/>
    </location>
</feature>
<feature type="compositionally biased region" description="Polar residues" evidence="5">
    <location>
        <begin position="154"/>
        <end position="171"/>
    </location>
</feature>
<dbReference type="Gene3D" id="3.30.40.10">
    <property type="entry name" value="Zinc/RING finger domain, C3HC4 (zinc finger)"/>
    <property type="match status" value="1"/>
</dbReference>
<feature type="compositionally biased region" description="Polar residues" evidence="5">
    <location>
        <begin position="398"/>
        <end position="409"/>
    </location>
</feature>
<keyword evidence="2 4" id="KW-0863">Zinc-finger</keyword>
<comment type="caution">
    <text evidence="7">The sequence shown here is derived from an EMBL/GenBank/DDBJ whole genome shotgun (WGS) entry which is preliminary data.</text>
</comment>
<dbReference type="EMBL" id="JASCZI010000468">
    <property type="protein sequence ID" value="MED6111972.1"/>
    <property type="molecule type" value="Genomic_DNA"/>
</dbReference>
<feature type="region of interest" description="Disordered" evidence="5">
    <location>
        <begin position="254"/>
        <end position="477"/>
    </location>
</feature>
<feature type="compositionally biased region" description="Polar residues" evidence="5">
    <location>
        <begin position="200"/>
        <end position="214"/>
    </location>
</feature>
<name>A0ABU6QKD0_9FABA</name>
<evidence type="ECO:0000313" key="8">
    <source>
        <dbReference type="Proteomes" id="UP001341840"/>
    </source>
</evidence>
<dbReference type="InterPro" id="IPR017907">
    <property type="entry name" value="Znf_RING_CS"/>
</dbReference>
<reference evidence="7 8" key="1">
    <citation type="journal article" date="2023" name="Plants (Basel)">
        <title>Bridging the Gap: Combining Genomics and Transcriptomics Approaches to Understand Stylosanthes scabra, an Orphan Legume from the Brazilian Caatinga.</title>
        <authorList>
            <person name="Ferreira-Neto J.R.C."/>
            <person name="da Silva M.D."/>
            <person name="Binneck E."/>
            <person name="de Melo N.F."/>
            <person name="da Silva R.H."/>
            <person name="de Melo A.L.T.M."/>
            <person name="Pandolfi V."/>
            <person name="Bustamante F.O."/>
            <person name="Brasileiro-Vidal A.C."/>
            <person name="Benko-Iseppon A.M."/>
        </authorList>
    </citation>
    <scope>NUCLEOTIDE SEQUENCE [LARGE SCALE GENOMIC DNA]</scope>
    <source>
        <tissue evidence="7">Leaves</tissue>
    </source>
</reference>
<keyword evidence="1" id="KW-0479">Metal-binding</keyword>
<proteinExistence type="predicted"/>
<feature type="region of interest" description="Disordered" evidence="5">
    <location>
        <begin position="629"/>
        <end position="651"/>
    </location>
</feature>
<keyword evidence="3" id="KW-0862">Zinc</keyword>
<feature type="compositionally biased region" description="Low complexity" evidence="5">
    <location>
        <begin position="520"/>
        <end position="542"/>
    </location>
</feature>
<feature type="region of interest" description="Disordered" evidence="5">
    <location>
        <begin position="505"/>
        <end position="542"/>
    </location>
</feature>
<feature type="compositionally biased region" description="Polar residues" evidence="5">
    <location>
        <begin position="417"/>
        <end position="462"/>
    </location>
</feature>
<feature type="domain" description="RING-type" evidence="6">
    <location>
        <begin position="20"/>
        <end position="59"/>
    </location>
</feature>
<organism evidence="7 8">
    <name type="scientific">Stylosanthes scabra</name>
    <dbReference type="NCBI Taxonomy" id="79078"/>
    <lineage>
        <taxon>Eukaryota</taxon>
        <taxon>Viridiplantae</taxon>
        <taxon>Streptophyta</taxon>
        <taxon>Embryophyta</taxon>
        <taxon>Tracheophyta</taxon>
        <taxon>Spermatophyta</taxon>
        <taxon>Magnoliopsida</taxon>
        <taxon>eudicotyledons</taxon>
        <taxon>Gunneridae</taxon>
        <taxon>Pentapetalae</taxon>
        <taxon>rosids</taxon>
        <taxon>fabids</taxon>
        <taxon>Fabales</taxon>
        <taxon>Fabaceae</taxon>
        <taxon>Papilionoideae</taxon>
        <taxon>50 kb inversion clade</taxon>
        <taxon>dalbergioids sensu lato</taxon>
        <taxon>Dalbergieae</taxon>
        <taxon>Pterocarpus clade</taxon>
        <taxon>Stylosanthes</taxon>
    </lineage>
</organism>
<dbReference type="SUPFAM" id="SSF49599">
    <property type="entry name" value="TRAF domain-like"/>
    <property type="match status" value="1"/>
</dbReference>
<feature type="compositionally biased region" description="Low complexity" evidence="5">
    <location>
        <begin position="179"/>
        <end position="199"/>
    </location>
</feature>
<feature type="compositionally biased region" description="Pro residues" evidence="5">
    <location>
        <begin position="276"/>
        <end position="286"/>
    </location>
</feature>
<feature type="compositionally biased region" description="Polar residues" evidence="5">
    <location>
        <begin position="722"/>
        <end position="748"/>
    </location>
</feature>
<feature type="compositionally biased region" description="Low complexity" evidence="5">
    <location>
        <begin position="254"/>
        <end position="275"/>
    </location>
</feature>
<feature type="compositionally biased region" description="Basic and acidic residues" evidence="5">
    <location>
        <begin position="771"/>
        <end position="783"/>
    </location>
</feature>
<feature type="compositionally biased region" description="Polar residues" evidence="5">
    <location>
        <begin position="588"/>
        <end position="608"/>
    </location>
</feature>
<evidence type="ECO:0000256" key="2">
    <source>
        <dbReference type="ARBA" id="ARBA00022771"/>
    </source>
</evidence>
<feature type="compositionally biased region" description="Basic and acidic residues" evidence="5">
    <location>
        <begin position="988"/>
        <end position="997"/>
    </location>
</feature>
<feature type="compositionally biased region" description="Low complexity" evidence="5">
    <location>
        <begin position="287"/>
        <end position="306"/>
    </location>
</feature>
<dbReference type="PROSITE" id="PS50089">
    <property type="entry name" value="ZF_RING_2"/>
    <property type="match status" value="1"/>
</dbReference>
<dbReference type="PANTHER" id="PTHR37393">
    <property type="entry name" value="AT-RICH INTERACTIVE DOMAIN-CONTAINING PROTEIN 1A-LIKE"/>
    <property type="match status" value="1"/>
</dbReference>
<feature type="region of interest" description="Disordered" evidence="5">
    <location>
        <begin position="1025"/>
        <end position="1057"/>
    </location>
</feature>
<feature type="compositionally biased region" description="Basic and acidic residues" evidence="5">
    <location>
        <begin position="791"/>
        <end position="804"/>
    </location>
</feature>
<evidence type="ECO:0000259" key="6">
    <source>
        <dbReference type="PROSITE" id="PS50089"/>
    </source>
</evidence>
<feature type="region of interest" description="Disordered" evidence="5">
    <location>
        <begin position="664"/>
        <end position="805"/>
    </location>
</feature>
<dbReference type="InterPro" id="IPR013083">
    <property type="entry name" value="Znf_RING/FYVE/PHD"/>
</dbReference>
<evidence type="ECO:0000256" key="5">
    <source>
        <dbReference type="SAM" id="MobiDB-lite"/>
    </source>
</evidence>
<feature type="region of interest" description="Disordered" evidence="5">
    <location>
        <begin position="154"/>
        <end position="214"/>
    </location>
</feature>
<evidence type="ECO:0000313" key="7">
    <source>
        <dbReference type="EMBL" id="MED6111972.1"/>
    </source>
</evidence>
<feature type="compositionally biased region" description="Basic and acidic residues" evidence="5">
    <location>
        <begin position="669"/>
        <end position="679"/>
    </location>
</feature>
<feature type="region of interest" description="Disordered" evidence="5">
    <location>
        <begin position="971"/>
        <end position="997"/>
    </location>
</feature>
<feature type="compositionally biased region" description="Polar residues" evidence="5">
    <location>
        <begin position="505"/>
        <end position="516"/>
    </location>
</feature>
<feature type="compositionally biased region" description="Low complexity" evidence="5">
    <location>
        <begin position="316"/>
        <end position="395"/>
    </location>
</feature>
<dbReference type="CDD" id="cd16449">
    <property type="entry name" value="RING-HC"/>
    <property type="match status" value="1"/>
</dbReference>
<feature type="region of interest" description="Disordered" evidence="5">
    <location>
        <begin position="569"/>
        <end position="614"/>
    </location>
</feature>
<keyword evidence="8" id="KW-1185">Reference proteome</keyword>
<dbReference type="PROSITE" id="PS00518">
    <property type="entry name" value="ZF_RING_1"/>
    <property type="match status" value="1"/>
</dbReference>
<dbReference type="SUPFAM" id="SSF57850">
    <property type="entry name" value="RING/U-box"/>
    <property type="match status" value="1"/>
</dbReference>
<sequence>MGFDNECIVNIQSLAGEYFCPVCRLLVYPKEAMQSQCTHLYCKPCLTYVVSTTRACPYDGYLVTEADSKPLTESNKALAETIGKIPVHCLYHRSGCTWNGTLSECTSHCSGCVYGNSPVVCNRCGIQIVHRQVQEHAQSCPGVQSQPQQVAVTQEPSAASAVASTDQNQTAAPVGAVASQSLNSQTSVTTTTSGQDTSQVPNPTSQSQPVQNVQTAAPTAEQWYQQQQYQQYYQQYPGQDPYQQQYQHYYPYQQPVGPQYQQPYSQPQPQSQSQPQPQPQRQPQPQPQVQQAAQPQLQPQGISNPVPQVPAPVAPQPQNQMQVNQQQQLQPAVQPHGQIQPPSKPPGQSQSYPYPQVPHAAQPQSQPQQHMQIPPYQQPHPQAQHSQPQIQQPAQKYPVSQPQVHSQVHPNAPVQHLPQSQMHPHQSLTPNVQPQVQNASSNAVTGFQSYPQPQPQLHQSIQPGAPQHGMQMHAQSGPLPHAQHPVPTQNQFPHQIPVMHPHQTSAMFPNQQQPTLLPSPVQGQGTPPFQQQPVYNPNQQPGPINQRPTLQPAQQILAQQPFAQQHMPMTSHLRPQGPGHSFPRHSYPPSQGNPALLNSTQHSQSQNAVGRPSLPNHVIQMQPLAQSANNIPVRPGQTGASHLPENPNLLVGTNNRVQLSSDLQSRAPVPHERQGDVTEQHTNSGTGKLDKNSKDYKASGSENELKSEKVETDIKSIEADNKQNGGDQNSLKNSGPNVNSLENGNSVDKSIGKEEVAENNGNEHSAPKGNENQDGKMETKKESETDEMNNDDAHTSRPAADHVKQHQAMTDYGSAAVQQRFSAMIGSQVLRPAGPNDPLLSGHTSTFVRNHGPTHAPHLGQATMLKQPQGSGSQFGTPGQNFQPQSLVPAAPYNQGLEPPFHAGASNSSRIGGPQFGAQPSRDMHGGLTANLLVHAPDDFGFRDERFNSLPAPGHQNFDRREFEDDLRKFPRMPLDTEPVPRYGSRSFDPHESGKRPVGFHDEAIKKSGSTLHPGYLGIGPGHRRHHIDSMAPRSPGGEYPDLPPHRMRPLSGGLVGKPDIDDFDGRAARHFGEPAGIAFHDSRFPRFPGHMHRDEFEGFGNFRLGEHPRGGDFIGQDEFAGSFQRGEHFGPHDFSRQLHHGEPIVYGAHPGSRSFESFSKGNRPGHPPLGEPGFRSTFSLPGFPNDAGFLPGEARAFDNVRRKAASMGWCRICRVDCETVEGLDLHSQTREHQRTAMDIVKSIKQKVKKQKLILSEHSSVKDGNKTRNTGFEGRGNKH</sequence>
<protein>
    <recommendedName>
        <fullName evidence="6">RING-type domain-containing protein</fullName>
    </recommendedName>
</protein>
<evidence type="ECO:0000256" key="4">
    <source>
        <dbReference type="PROSITE-ProRule" id="PRU00175"/>
    </source>
</evidence>
<feature type="compositionally biased region" description="Basic and acidic residues" evidence="5">
    <location>
        <begin position="688"/>
        <end position="721"/>
    </location>
</feature>
<dbReference type="Proteomes" id="UP001341840">
    <property type="component" value="Unassembled WGS sequence"/>
</dbReference>
<accession>A0ABU6QKD0</accession>
<dbReference type="PANTHER" id="PTHR37393:SF1">
    <property type="entry name" value="AT-RICH INTERACTIVE DOMAIN-CONTAINING PROTEIN 1A-LIKE"/>
    <property type="match status" value="1"/>
</dbReference>
<evidence type="ECO:0000256" key="1">
    <source>
        <dbReference type="ARBA" id="ARBA00022723"/>
    </source>
</evidence>
<evidence type="ECO:0000256" key="3">
    <source>
        <dbReference type="ARBA" id="ARBA00022833"/>
    </source>
</evidence>